<dbReference type="PANTHER" id="PTHR42972:SF8">
    <property type="entry name" value="POLYHYDROXYBUTYRATE DEPOLYMERASE"/>
    <property type="match status" value="1"/>
</dbReference>
<dbReference type="Proteomes" id="UP000054321">
    <property type="component" value="Unassembled WGS sequence"/>
</dbReference>
<keyword evidence="4" id="KW-1185">Reference proteome</keyword>
<evidence type="ECO:0000256" key="2">
    <source>
        <dbReference type="SAM" id="SignalP"/>
    </source>
</evidence>
<dbReference type="InterPro" id="IPR029058">
    <property type="entry name" value="AB_hydrolase_fold"/>
</dbReference>
<dbReference type="PANTHER" id="PTHR42972">
    <property type="entry name" value="TOL-PAL SYSTEM PROTEIN TOLB"/>
    <property type="match status" value="1"/>
</dbReference>
<name>A0A0C3GRP0_OIDMZ</name>
<dbReference type="AlphaFoldDB" id="A0A0C3GRP0"/>
<accession>A0A0C3GRP0</accession>
<reference evidence="4" key="2">
    <citation type="submission" date="2015-01" db="EMBL/GenBank/DDBJ databases">
        <title>Evolutionary Origins and Diversification of the Mycorrhizal Mutualists.</title>
        <authorList>
            <consortium name="DOE Joint Genome Institute"/>
            <consortium name="Mycorrhizal Genomics Consortium"/>
            <person name="Kohler A."/>
            <person name="Kuo A."/>
            <person name="Nagy L.G."/>
            <person name="Floudas D."/>
            <person name="Copeland A."/>
            <person name="Barry K.W."/>
            <person name="Cichocki N."/>
            <person name="Veneault-Fourrey C."/>
            <person name="LaButti K."/>
            <person name="Lindquist E.A."/>
            <person name="Lipzen A."/>
            <person name="Lundell T."/>
            <person name="Morin E."/>
            <person name="Murat C."/>
            <person name="Riley R."/>
            <person name="Ohm R."/>
            <person name="Sun H."/>
            <person name="Tunlid A."/>
            <person name="Henrissat B."/>
            <person name="Grigoriev I.V."/>
            <person name="Hibbett D.S."/>
            <person name="Martin F."/>
        </authorList>
    </citation>
    <scope>NUCLEOTIDE SEQUENCE [LARGE SCALE GENOMIC DNA]</scope>
    <source>
        <strain evidence="4">Zn</strain>
    </source>
</reference>
<organism evidence="3 4">
    <name type="scientific">Oidiodendron maius (strain Zn)</name>
    <dbReference type="NCBI Taxonomy" id="913774"/>
    <lineage>
        <taxon>Eukaryota</taxon>
        <taxon>Fungi</taxon>
        <taxon>Dikarya</taxon>
        <taxon>Ascomycota</taxon>
        <taxon>Pezizomycotina</taxon>
        <taxon>Leotiomycetes</taxon>
        <taxon>Leotiomycetes incertae sedis</taxon>
        <taxon>Myxotrichaceae</taxon>
        <taxon>Oidiodendron</taxon>
    </lineage>
</organism>
<dbReference type="HOGENOM" id="CLU_042524_0_0_1"/>
<evidence type="ECO:0000313" key="4">
    <source>
        <dbReference type="Proteomes" id="UP000054321"/>
    </source>
</evidence>
<gene>
    <name evidence="3" type="ORF">OIDMADRAFT_167494</name>
</gene>
<dbReference type="InParanoid" id="A0A0C3GRP0"/>
<dbReference type="OrthoDB" id="6020543at2759"/>
<feature type="chain" id="PRO_5039112677" evidence="2">
    <location>
        <begin position="20"/>
        <end position="389"/>
    </location>
</feature>
<dbReference type="STRING" id="913774.A0A0C3GRP0"/>
<feature type="region of interest" description="Disordered" evidence="1">
    <location>
        <begin position="335"/>
        <end position="359"/>
    </location>
</feature>
<protein>
    <submittedName>
        <fullName evidence="3">Uncharacterized protein</fullName>
    </submittedName>
</protein>
<reference evidence="3 4" key="1">
    <citation type="submission" date="2014-04" db="EMBL/GenBank/DDBJ databases">
        <authorList>
            <consortium name="DOE Joint Genome Institute"/>
            <person name="Kuo A."/>
            <person name="Martino E."/>
            <person name="Perotto S."/>
            <person name="Kohler A."/>
            <person name="Nagy L.G."/>
            <person name="Floudas D."/>
            <person name="Copeland A."/>
            <person name="Barry K.W."/>
            <person name="Cichocki N."/>
            <person name="Veneault-Fourrey C."/>
            <person name="LaButti K."/>
            <person name="Lindquist E.A."/>
            <person name="Lipzen A."/>
            <person name="Lundell T."/>
            <person name="Morin E."/>
            <person name="Murat C."/>
            <person name="Sun H."/>
            <person name="Tunlid A."/>
            <person name="Henrissat B."/>
            <person name="Grigoriev I.V."/>
            <person name="Hibbett D.S."/>
            <person name="Martin F."/>
            <person name="Nordberg H.P."/>
            <person name="Cantor M.N."/>
            <person name="Hua S.X."/>
        </authorList>
    </citation>
    <scope>NUCLEOTIDE SEQUENCE [LARGE SCALE GENOMIC DNA]</scope>
    <source>
        <strain evidence="3 4">Zn</strain>
    </source>
</reference>
<proteinExistence type="predicted"/>
<evidence type="ECO:0000313" key="3">
    <source>
        <dbReference type="EMBL" id="KIM98700.1"/>
    </source>
</evidence>
<sequence length="389" mass="40795">MFNILILGVTGVSAATLRAYNVDPGLVSVSGLSSGGSMSVQLGVAYSETFKIGFGAFAGSPYDCARNQSYADCMSNESPLITTPTANMKSWSGNEISAVDNIESRKIYIQVGSADTTVGPNVVDQLNTQLSSFDNSANITYVTTSGAAHTFPTDFDASGNNACTDSTSPYISNCNYDGAGTVLQWLHGTLNPRNTGTLSGTIVSFDQTGQYGAPGMDTTGYLYVPAACQGSSAICKLHVALHGCVQGYSQVGSTFIKNTGYTMWADTNDFIILFPQAIQDNKYYTIFGGKKLSNPNGCWDWLGWYGTNADQIGGVQMVAIVNQVKQITNGYQGNSSISTASSSKTTTPSSPTGATSASSSAGSAEKLINKKQAILALCGLDLLLILIFA</sequence>
<dbReference type="Gene3D" id="3.40.50.1820">
    <property type="entry name" value="alpha/beta hydrolase"/>
    <property type="match status" value="2"/>
</dbReference>
<dbReference type="SUPFAM" id="SSF53474">
    <property type="entry name" value="alpha/beta-Hydrolases"/>
    <property type="match status" value="1"/>
</dbReference>
<feature type="signal peptide" evidence="2">
    <location>
        <begin position="1"/>
        <end position="19"/>
    </location>
</feature>
<evidence type="ECO:0000256" key="1">
    <source>
        <dbReference type="SAM" id="MobiDB-lite"/>
    </source>
</evidence>
<keyword evidence="2" id="KW-0732">Signal</keyword>
<dbReference type="EMBL" id="KN832880">
    <property type="protein sequence ID" value="KIM98700.1"/>
    <property type="molecule type" value="Genomic_DNA"/>
</dbReference>